<sequence length="247" mass="27894">MSTTPVAAQLYTLRNETAEDFKGTLKQVADLGFDGVEFAGFGGHSAEEVKAMLDEFGLKAASSHVPLTDLKERLDDVIRDQKTIGSSYIVCPYIEDRSEEDYEALIKDLAVAAAKCEQAGLTLCYHNHDFELEKLSNGKTALQTIFEEVPTLQTEFDVYWLQKADENPVEWLDSYSDRSPLVHMKDMTTDDEQFFAELGTGGVDVDRVWEKGEEVGVKWFIVEQDESRRTPIESLEISMNYVKNNLK</sequence>
<dbReference type="InterPro" id="IPR050312">
    <property type="entry name" value="IolE/XylAMocC-like"/>
</dbReference>
<evidence type="ECO:0000313" key="3">
    <source>
        <dbReference type="Proteomes" id="UP000297982"/>
    </source>
</evidence>
<protein>
    <submittedName>
        <fullName evidence="2">Sugar phosphate isomerase/epimerase</fullName>
    </submittedName>
</protein>
<dbReference type="PANTHER" id="PTHR12110:SF41">
    <property type="entry name" value="INOSOSE DEHYDRATASE"/>
    <property type="match status" value="1"/>
</dbReference>
<dbReference type="Pfam" id="PF01261">
    <property type="entry name" value="AP_endonuc_2"/>
    <property type="match status" value="1"/>
</dbReference>
<proteinExistence type="predicted"/>
<name>A0A4Z0GX40_9BACI</name>
<keyword evidence="2" id="KW-0413">Isomerase</keyword>
<comment type="caution">
    <text evidence="2">The sequence shown here is derived from an EMBL/GenBank/DDBJ whole genome shotgun (WGS) entry which is preliminary data.</text>
</comment>
<dbReference type="STRING" id="192814.GCA_900166575_03125"/>
<dbReference type="Proteomes" id="UP000297982">
    <property type="component" value="Unassembled WGS sequence"/>
</dbReference>
<evidence type="ECO:0000259" key="1">
    <source>
        <dbReference type="Pfam" id="PF01261"/>
    </source>
</evidence>
<dbReference type="EMBL" id="SRJC01000005">
    <property type="protein sequence ID" value="TGB01654.1"/>
    <property type="molecule type" value="Genomic_DNA"/>
</dbReference>
<dbReference type="GO" id="GO:0016853">
    <property type="term" value="F:isomerase activity"/>
    <property type="evidence" value="ECO:0007669"/>
    <property type="project" value="UniProtKB-KW"/>
</dbReference>
<evidence type="ECO:0000313" key="2">
    <source>
        <dbReference type="EMBL" id="TGB01654.1"/>
    </source>
</evidence>
<keyword evidence="3" id="KW-1185">Reference proteome</keyword>
<dbReference type="RefSeq" id="WP_135328344.1">
    <property type="nucleotide sequence ID" value="NZ_SRJC01000005.1"/>
</dbReference>
<reference evidence="2 3" key="1">
    <citation type="journal article" date="2003" name="Int. J. Syst. Evol. Microbiol.">
        <title>Halobacillus salinus sp. nov., isolated from a salt lake on the coast of the East Sea in Korea.</title>
        <authorList>
            <person name="Yoon J.H."/>
            <person name="Kang K.H."/>
            <person name="Park Y.H."/>
        </authorList>
    </citation>
    <scope>NUCLEOTIDE SEQUENCE [LARGE SCALE GENOMIC DNA]</scope>
    <source>
        <strain evidence="2 3">HSL-3</strain>
    </source>
</reference>
<dbReference type="InterPro" id="IPR036237">
    <property type="entry name" value="Xyl_isomerase-like_sf"/>
</dbReference>
<organism evidence="2 3">
    <name type="scientific">Halobacillus salinus</name>
    <dbReference type="NCBI Taxonomy" id="192814"/>
    <lineage>
        <taxon>Bacteria</taxon>
        <taxon>Bacillati</taxon>
        <taxon>Bacillota</taxon>
        <taxon>Bacilli</taxon>
        <taxon>Bacillales</taxon>
        <taxon>Bacillaceae</taxon>
        <taxon>Halobacillus</taxon>
    </lineage>
</organism>
<dbReference type="AlphaFoldDB" id="A0A4Z0GX40"/>
<accession>A0A4Z0GX40</accession>
<dbReference type="InterPro" id="IPR013022">
    <property type="entry name" value="Xyl_isomerase-like_TIM-brl"/>
</dbReference>
<dbReference type="Gene3D" id="3.20.20.150">
    <property type="entry name" value="Divalent-metal-dependent TIM barrel enzymes"/>
    <property type="match status" value="1"/>
</dbReference>
<gene>
    <name evidence="2" type="ORF">E4663_15985</name>
</gene>
<dbReference type="PANTHER" id="PTHR12110">
    <property type="entry name" value="HYDROXYPYRUVATE ISOMERASE"/>
    <property type="match status" value="1"/>
</dbReference>
<dbReference type="SUPFAM" id="SSF51658">
    <property type="entry name" value="Xylose isomerase-like"/>
    <property type="match status" value="1"/>
</dbReference>
<feature type="domain" description="Xylose isomerase-like TIM barrel" evidence="1">
    <location>
        <begin position="26"/>
        <end position="233"/>
    </location>
</feature>